<dbReference type="InParanoid" id="A0A409WU88"/>
<dbReference type="EMBL" id="NHYD01003186">
    <property type="protein sequence ID" value="PPQ82047.1"/>
    <property type="molecule type" value="Genomic_DNA"/>
</dbReference>
<keyword evidence="2 5" id="KW-0547">Nucleotide-binding</keyword>
<evidence type="ECO:0000256" key="5">
    <source>
        <dbReference type="RuleBase" id="RU004187"/>
    </source>
</evidence>
<dbReference type="InterPro" id="IPR027409">
    <property type="entry name" value="GroEL-like_apical_dom_sf"/>
</dbReference>
<dbReference type="OrthoDB" id="10248520at2759"/>
<dbReference type="AlphaFoldDB" id="A0A409WU88"/>
<keyword evidence="3 5" id="KW-0067">ATP-binding</keyword>
<dbReference type="Proteomes" id="UP000283269">
    <property type="component" value="Unassembled WGS sequence"/>
</dbReference>
<sequence>MAFDPTVPVLPLLLTNDGNGTLGQVDVAYSGAKNMIELSGTQDEECGDGTTSLERDIHPVVIISAYNKMLAEALSIIQRISVPFDTAADAQVLSLIKTSTGTKFVARWSDMMCKFALQAVRSVAAGHTGGQTSIDIKRYVRVEKIPIGEIEASRVLSGVLLNKDITHPAMRHISNPCVILLDCPLEYTKGESRTNMEFSGEGDWARAQEIEEEQVRGLCERLLEMKPGLVVTKKGVSGLALHIFAQANVSALRRVRKSDNNPIALAVGATIGWKPGPGCGLLRVEKIGDKYFIFLTECHAAKPCTVLLRGSSKHILNEIDPNLADAMSVTCNPFFNPTLGPGGGPTDVAIGVGLQQKARSSAVQGVETWPYRAVLDAMEVISPDLSQNSGGNVIRVLTELRGVLGGVNRLCVQMASTRGIQTLKTAIEAVLKEQDGGARSAGGLPEEMIEAQ</sequence>
<evidence type="ECO:0000313" key="7">
    <source>
        <dbReference type="Proteomes" id="UP000283269"/>
    </source>
</evidence>
<dbReference type="STRING" id="93625.A0A409WU88"/>
<dbReference type="SUPFAM" id="SSF54849">
    <property type="entry name" value="GroEL-intermediate domain like"/>
    <property type="match status" value="1"/>
</dbReference>
<evidence type="ECO:0000313" key="6">
    <source>
        <dbReference type="EMBL" id="PPQ82047.1"/>
    </source>
</evidence>
<dbReference type="SUPFAM" id="SSF52029">
    <property type="entry name" value="GroEL apical domain-like"/>
    <property type="match status" value="1"/>
</dbReference>
<gene>
    <name evidence="6" type="ORF">CVT25_014620</name>
</gene>
<evidence type="ECO:0000256" key="4">
    <source>
        <dbReference type="ARBA" id="ARBA00023186"/>
    </source>
</evidence>
<keyword evidence="7" id="KW-1185">Reference proteome</keyword>
<organism evidence="6 7">
    <name type="scientific">Psilocybe cyanescens</name>
    <dbReference type="NCBI Taxonomy" id="93625"/>
    <lineage>
        <taxon>Eukaryota</taxon>
        <taxon>Fungi</taxon>
        <taxon>Dikarya</taxon>
        <taxon>Basidiomycota</taxon>
        <taxon>Agaricomycotina</taxon>
        <taxon>Agaricomycetes</taxon>
        <taxon>Agaricomycetidae</taxon>
        <taxon>Agaricales</taxon>
        <taxon>Agaricineae</taxon>
        <taxon>Strophariaceae</taxon>
        <taxon>Psilocybe</taxon>
    </lineage>
</organism>
<dbReference type="PANTHER" id="PTHR11353">
    <property type="entry name" value="CHAPERONIN"/>
    <property type="match status" value="1"/>
</dbReference>
<dbReference type="Gene3D" id="3.30.260.10">
    <property type="entry name" value="TCP-1-like chaperonin intermediate domain"/>
    <property type="match status" value="1"/>
</dbReference>
<keyword evidence="4 5" id="KW-0143">Chaperone</keyword>
<accession>A0A409WU88</accession>
<evidence type="ECO:0000256" key="3">
    <source>
        <dbReference type="ARBA" id="ARBA00022840"/>
    </source>
</evidence>
<name>A0A409WU88_PSICY</name>
<evidence type="ECO:0000256" key="2">
    <source>
        <dbReference type="ARBA" id="ARBA00022741"/>
    </source>
</evidence>
<dbReference type="GO" id="GO:0005524">
    <property type="term" value="F:ATP binding"/>
    <property type="evidence" value="ECO:0007669"/>
    <property type="project" value="UniProtKB-KW"/>
</dbReference>
<comment type="caution">
    <text evidence="6">The sequence shown here is derived from an EMBL/GenBank/DDBJ whole genome shotgun (WGS) entry which is preliminary data.</text>
</comment>
<protein>
    <recommendedName>
        <fullName evidence="8">T-complex protein 1 subunit gamma</fullName>
    </recommendedName>
</protein>
<evidence type="ECO:0000256" key="1">
    <source>
        <dbReference type="ARBA" id="ARBA00008020"/>
    </source>
</evidence>
<dbReference type="PRINTS" id="PR00304">
    <property type="entry name" value="TCOMPLEXTCP1"/>
</dbReference>
<dbReference type="InterPro" id="IPR027413">
    <property type="entry name" value="GROEL-like_equatorial_sf"/>
</dbReference>
<dbReference type="Pfam" id="PF00118">
    <property type="entry name" value="Cpn60_TCP1"/>
    <property type="match status" value="1"/>
</dbReference>
<dbReference type="InterPro" id="IPR017998">
    <property type="entry name" value="Chaperone_TCP-1"/>
</dbReference>
<dbReference type="Gene3D" id="1.10.560.10">
    <property type="entry name" value="GroEL-like equatorial domain"/>
    <property type="match status" value="1"/>
</dbReference>
<reference evidence="6 7" key="1">
    <citation type="journal article" date="2018" name="Evol. Lett.">
        <title>Horizontal gene cluster transfer increased hallucinogenic mushroom diversity.</title>
        <authorList>
            <person name="Reynolds H.T."/>
            <person name="Vijayakumar V."/>
            <person name="Gluck-Thaler E."/>
            <person name="Korotkin H.B."/>
            <person name="Matheny P.B."/>
            <person name="Slot J.C."/>
        </authorList>
    </citation>
    <scope>NUCLEOTIDE SEQUENCE [LARGE SCALE GENOMIC DNA]</scope>
    <source>
        <strain evidence="6 7">2631</strain>
    </source>
</reference>
<dbReference type="InterPro" id="IPR002423">
    <property type="entry name" value="Cpn60/GroEL/TCP-1"/>
</dbReference>
<dbReference type="InterPro" id="IPR027410">
    <property type="entry name" value="TCP-1-like_intermed_sf"/>
</dbReference>
<dbReference type="Gene3D" id="3.50.7.10">
    <property type="entry name" value="GroEL"/>
    <property type="match status" value="1"/>
</dbReference>
<proteinExistence type="inferred from homology"/>
<evidence type="ECO:0008006" key="8">
    <source>
        <dbReference type="Google" id="ProtNLM"/>
    </source>
</evidence>
<dbReference type="SUPFAM" id="SSF48592">
    <property type="entry name" value="GroEL equatorial domain-like"/>
    <property type="match status" value="1"/>
</dbReference>
<comment type="similarity">
    <text evidence="1 5">Belongs to the TCP-1 chaperonin family.</text>
</comment>
<dbReference type="GO" id="GO:0140662">
    <property type="term" value="F:ATP-dependent protein folding chaperone"/>
    <property type="evidence" value="ECO:0007669"/>
    <property type="project" value="InterPro"/>
</dbReference>